<keyword evidence="2" id="KW-0963">Cytoplasm</keyword>
<dbReference type="SUPFAM" id="SSF55729">
    <property type="entry name" value="Acyl-CoA N-acyltransferases (Nat)"/>
    <property type="match status" value="1"/>
</dbReference>
<dbReference type="InterPro" id="IPR000182">
    <property type="entry name" value="GNAT_dom"/>
</dbReference>
<comment type="caution">
    <text evidence="6">The sequence shown here is derived from an EMBL/GenBank/DDBJ whole genome shotgun (WGS) entry which is preliminary data.</text>
</comment>
<dbReference type="Gene3D" id="3.40.630.30">
    <property type="match status" value="1"/>
</dbReference>
<dbReference type="Pfam" id="PF00583">
    <property type="entry name" value="Acetyltransf_1"/>
    <property type="match status" value="1"/>
</dbReference>
<keyword evidence="4" id="KW-0012">Acyltransferase</keyword>
<proteinExistence type="inferred from homology"/>
<evidence type="ECO:0000259" key="5">
    <source>
        <dbReference type="PROSITE" id="PS51186"/>
    </source>
</evidence>
<dbReference type="NCBIfam" id="TIGR01575">
    <property type="entry name" value="rimI"/>
    <property type="match status" value="1"/>
</dbReference>
<dbReference type="InterPro" id="IPR050680">
    <property type="entry name" value="YpeA/RimI_acetyltransf"/>
</dbReference>
<evidence type="ECO:0000256" key="3">
    <source>
        <dbReference type="ARBA" id="ARBA00022679"/>
    </source>
</evidence>
<dbReference type="PANTHER" id="PTHR43420:SF51">
    <property type="entry name" value="PEPTIDYL-LYSINE N-ACETYLTRANSFERASE YIAC"/>
    <property type="match status" value="1"/>
</dbReference>
<dbReference type="Proteomes" id="UP000241514">
    <property type="component" value="Unassembled WGS sequence"/>
</dbReference>
<feature type="domain" description="N-acetyltransferase" evidence="5">
    <location>
        <begin position="19"/>
        <end position="161"/>
    </location>
</feature>
<evidence type="ECO:0000313" key="6">
    <source>
        <dbReference type="EMBL" id="PTB89720.1"/>
    </source>
</evidence>
<reference evidence="6 7" key="1">
    <citation type="submission" date="2018-03" db="EMBL/GenBank/DDBJ databases">
        <title>Cross-interface Injection: A General Nanoliter Liquid Handling Method Applied to Single Cells Genome Amplification Automated Nanoliter Liquid Handling Applied to Single Cell Multiple Displacement Amplification.</title>
        <authorList>
            <person name="Yun J."/>
            <person name="Xu P."/>
            <person name="Xu J."/>
            <person name="Dai X."/>
            <person name="Wang Y."/>
            <person name="Zheng X."/>
            <person name="Cao C."/>
            <person name="Yi Q."/>
            <person name="Zhu Y."/>
            <person name="Wang L."/>
            <person name="Dong Z."/>
            <person name="Huang Y."/>
            <person name="Huang L."/>
            <person name="Du W."/>
        </authorList>
    </citation>
    <scope>NUCLEOTIDE SEQUENCE [LARGE SCALE GENOMIC DNA]</scope>
    <source>
        <strain evidence="6 7">A9-4</strain>
    </source>
</reference>
<evidence type="ECO:0000313" key="7">
    <source>
        <dbReference type="Proteomes" id="UP000241514"/>
    </source>
</evidence>
<dbReference type="PANTHER" id="PTHR43420">
    <property type="entry name" value="ACETYLTRANSFERASE"/>
    <property type="match status" value="1"/>
</dbReference>
<gene>
    <name evidence="6" type="primary">rimI</name>
    <name evidence="6" type="ORF">C9928_02390</name>
</gene>
<evidence type="ECO:0000256" key="2">
    <source>
        <dbReference type="ARBA" id="ARBA00022490"/>
    </source>
</evidence>
<dbReference type="InterPro" id="IPR016181">
    <property type="entry name" value="Acyl_CoA_acyltransferase"/>
</dbReference>
<evidence type="ECO:0000256" key="4">
    <source>
        <dbReference type="ARBA" id="ARBA00023315"/>
    </source>
</evidence>
<dbReference type="InterPro" id="IPR006464">
    <property type="entry name" value="AcTrfase_RimI/Ard1"/>
</dbReference>
<accession>A0A6N4DJH4</accession>
<dbReference type="AlphaFoldDB" id="A0A6N4DJH4"/>
<comment type="similarity">
    <text evidence="1">Belongs to the acetyltransferase family. RimI subfamily.</text>
</comment>
<dbReference type="EMBL" id="PYVG01000008">
    <property type="protein sequence ID" value="PTB89720.1"/>
    <property type="molecule type" value="Genomic_DNA"/>
</dbReference>
<sequence>MDTRTRSKTSVVEAIVSAALIKPLEWQQAIVELEQQGQDYPWTEAVLQSCFDDMHYESWGIYAPQLCGFVITHSILDERTIMNIVVDPLERGKGFGRQLVSTVQAVAQQQQQSLWLEVRASNTVAQALYQAMGFSVVGQRPNYYQTTDGSETAIIMQWTAEH</sequence>
<keyword evidence="3 6" id="KW-0808">Transferase</keyword>
<dbReference type="GO" id="GO:0008080">
    <property type="term" value="F:N-acetyltransferase activity"/>
    <property type="evidence" value="ECO:0007669"/>
    <property type="project" value="InterPro"/>
</dbReference>
<dbReference type="PROSITE" id="PS51186">
    <property type="entry name" value="GNAT"/>
    <property type="match status" value="1"/>
</dbReference>
<evidence type="ECO:0000256" key="1">
    <source>
        <dbReference type="ARBA" id="ARBA00005395"/>
    </source>
</evidence>
<organism evidence="6 7">
    <name type="scientific">Pseudidiomarina aestuarii</name>
    <dbReference type="NCBI Taxonomy" id="624146"/>
    <lineage>
        <taxon>Bacteria</taxon>
        <taxon>Pseudomonadati</taxon>
        <taxon>Pseudomonadota</taxon>
        <taxon>Gammaproteobacteria</taxon>
        <taxon>Alteromonadales</taxon>
        <taxon>Idiomarinaceae</taxon>
        <taxon>Pseudidiomarina</taxon>
    </lineage>
</organism>
<protein>
    <submittedName>
        <fullName evidence="6">Ribosomal-protein-alanine N-acetyltransferase</fullName>
    </submittedName>
</protein>
<name>A0A6N4DJH4_9GAMM</name>